<dbReference type="PANTHER" id="PTHR42929">
    <property type="entry name" value="INNER MEMBRANE ABC TRANSPORTER PERMEASE PROTEIN YDCU-RELATED-RELATED"/>
    <property type="match status" value="1"/>
</dbReference>
<dbReference type="SUPFAM" id="SSF161098">
    <property type="entry name" value="MetI-like"/>
    <property type="match status" value="1"/>
</dbReference>
<evidence type="ECO:0000259" key="9">
    <source>
        <dbReference type="PROSITE" id="PS50928"/>
    </source>
</evidence>
<feature type="transmembrane region" description="Helical" evidence="8">
    <location>
        <begin position="152"/>
        <end position="179"/>
    </location>
</feature>
<dbReference type="PANTHER" id="PTHR42929:SF1">
    <property type="entry name" value="INNER MEMBRANE ABC TRANSPORTER PERMEASE PROTEIN YDCU-RELATED"/>
    <property type="match status" value="1"/>
</dbReference>
<evidence type="ECO:0000313" key="10">
    <source>
        <dbReference type="EMBL" id="HJF13305.1"/>
    </source>
</evidence>
<keyword evidence="6 8" id="KW-1133">Transmembrane helix</keyword>
<evidence type="ECO:0000256" key="2">
    <source>
        <dbReference type="ARBA" id="ARBA00007069"/>
    </source>
</evidence>
<evidence type="ECO:0000256" key="8">
    <source>
        <dbReference type="RuleBase" id="RU363032"/>
    </source>
</evidence>
<dbReference type="EMBL" id="DYXC01000010">
    <property type="protein sequence ID" value="HJF13305.1"/>
    <property type="molecule type" value="Genomic_DNA"/>
</dbReference>
<dbReference type="Proteomes" id="UP000703315">
    <property type="component" value="Unassembled WGS sequence"/>
</dbReference>
<dbReference type="RefSeq" id="WP_303901334.1">
    <property type="nucleotide sequence ID" value="NZ_DYXC01000010.1"/>
</dbReference>
<evidence type="ECO:0000256" key="1">
    <source>
        <dbReference type="ARBA" id="ARBA00004651"/>
    </source>
</evidence>
<dbReference type="AlphaFoldDB" id="A0A921FJG8"/>
<dbReference type="InterPro" id="IPR035906">
    <property type="entry name" value="MetI-like_sf"/>
</dbReference>
<accession>A0A921FJG8</accession>
<dbReference type="Gene3D" id="1.10.3720.10">
    <property type="entry name" value="MetI-like"/>
    <property type="match status" value="1"/>
</dbReference>
<dbReference type="InterPro" id="IPR000515">
    <property type="entry name" value="MetI-like"/>
</dbReference>
<feature type="transmembrane region" description="Helical" evidence="8">
    <location>
        <begin position="256"/>
        <end position="283"/>
    </location>
</feature>
<keyword evidence="5 8" id="KW-0812">Transmembrane</keyword>
<dbReference type="Pfam" id="PF00528">
    <property type="entry name" value="BPD_transp_1"/>
    <property type="match status" value="1"/>
</dbReference>
<name>A0A921FJG8_9MICC</name>
<comment type="subcellular location">
    <subcellularLocation>
        <location evidence="1 8">Cell membrane</location>
        <topology evidence="1 8">Multi-pass membrane protein</topology>
    </subcellularLocation>
</comment>
<comment type="caution">
    <text evidence="10">The sequence shown here is derived from an EMBL/GenBank/DDBJ whole genome shotgun (WGS) entry which is preliminary data.</text>
</comment>
<evidence type="ECO:0000256" key="5">
    <source>
        <dbReference type="ARBA" id="ARBA00022692"/>
    </source>
</evidence>
<dbReference type="GO" id="GO:0055085">
    <property type="term" value="P:transmembrane transport"/>
    <property type="evidence" value="ECO:0007669"/>
    <property type="project" value="InterPro"/>
</dbReference>
<evidence type="ECO:0000256" key="3">
    <source>
        <dbReference type="ARBA" id="ARBA00022448"/>
    </source>
</evidence>
<keyword evidence="7 8" id="KW-0472">Membrane</keyword>
<dbReference type="PROSITE" id="PS50928">
    <property type="entry name" value="ABC_TM1"/>
    <property type="match status" value="1"/>
</dbReference>
<keyword evidence="3 8" id="KW-0813">Transport</keyword>
<gene>
    <name evidence="10" type="ORF">K8V32_00680</name>
</gene>
<dbReference type="GO" id="GO:0005886">
    <property type="term" value="C:plasma membrane"/>
    <property type="evidence" value="ECO:0007669"/>
    <property type="project" value="UniProtKB-SubCell"/>
</dbReference>
<comment type="similarity">
    <text evidence="2">Belongs to the binding-protein-dependent transport system permease family. CysTW subfamily.</text>
</comment>
<evidence type="ECO:0000256" key="6">
    <source>
        <dbReference type="ARBA" id="ARBA00022989"/>
    </source>
</evidence>
<protein>
    <submittedName>
        <fullName evidence="10">ABC transporter permease</fullName>
    </submittedName>
</protein>
<keyword evidence="4" id="KW-1003">Cell membrane</keyword>
<dbReference type="CDD" id="cd06261">
    <property type="entry name" value="TM_PBP2"/>
    <property type="match status" value="1"/>
</dbReference>
<feature type="transmembrane region" description="Helical" evidence="8">
    <location>
        <begin position="76"/>
        <end position="95"/>
    </location>
</feature>
<feature type="domain" description="ABC transmembrane type-1" evidence="9">
    <location>
        <begin position="70"/>
        <end position="277"/>
    </location>
</feature>
<sequence length="299" mass="32682">MRKSLAKVIGPGALLFPVWAYVVFFFVIPVAFILYYSFGYKPDLFTPVATDVLSLEQYQAAMSGTIYSTFISTLEISITGTLACLLISVPFAYWLAVKVSPRRRNVLLALVLVPYWTNFLVRTLGWQITLSPQGYLSNFLQTIGLLEGPLDILYTALAVQIGVIYNYLPLMILPLFVAMDAAGKDLRDASYDLGAGKWSTFFRITMPLAMPGVISGCLLVFVPLNGDYVTSVVLGGAEGTMIGQVIANQFNTAQDWALGSAMAVTLMLVTAIVVAIAGLIFWAGRKVYQRATRVNVELA</sequence>
<proteinExistence type="inferred from homology"/>
<feature type="transmembrane region" description="Helical" evidence="8">
    <location>
        <begin position="200"/>
        <end position="222"/>
    </location>
</feature>
<organism evidence="10 11">
    <name type="scientific">Enteractinococcus helveticum</name>
    <dbReference type="NCBI Taxonomy" id="1837282"/>
    <lineage>
        <taxon>Bacteria</taxon>
        <taxon>Bacillati</taxon>
        <taxon>Actinomycetota</taxon>
        <taxon>Actinomycetes</taxon>
        <taxon>Micrococcales</taxon>
        <taxon>Micrococcaceae</taxon>
    </lineage>
</organism>
<evidence type="ECO:0000313" key="11">
    <source>
        <dbReference type="Proteomes" id="UP000703315"/>
    </source>
</evidence>
<reference evidence="10" key="1">
    <citation type="journal article" date="2021" name="PeerJ">
        <title>Extensive microbial diversity within the chicken gut microbiome revealed by metagenomics and culture.</title>
        <authorList>
            <person name="Gilroy R."/>
            <person name="Ravi A."/>
            <person name="Getino M."/>
            <person name="Pursley I."/>
            <person name="Horton D.L."/>
            <person name="Alikhan N.F."/>
            <person name="Baker D."/>
            <person name="Gharbi K."/>
            <person name="Hall N."/>
            <person name="Watson M."/>
            <person name="Adriaenssens E.M."/>
            <person name="Foster-Nyarko E."/>
            <person name="Jarju S."/>
            <person name="Secka A."/>
            <person name="Antonio M."/>
            <person name="Oren A."/>
            <person name="Chaudhuri R.R."/>
            <person name="La Ragione R."/>
            <person name="Hildebrand F."/>
            <person name="Pallen M.J."/>
        </authorList>
    </citation>
    <scope>NUCLEOTIDE SEQUENCE</scope>
    <source>
        <strain evidence="10">ChiHjej13B12-14962</strain>
    </source>
</reference>
<reference evidence="10" key="2">
    <citation type="submission" date="2021-09" db="EMBL/GenBank/DDBJ databases">
        <authorList>
            <person name="Gilroy R."/>
        </authorList>
    </citation>
    <scope>NUCLEOTIDE SEQUENCE</scope>
    <source>
        <strain evidence="10">ChiHjej13B12-14962</strain>
    </source>
</reference>
<feature type="transmembrane region" description="Helical" evidence="8">
    <location>
        <begin position="107"/>
        <end position="128"/>
    </location>
</feature>
<feature type="transmembrane region" description="Helical" evidence="8">
    <location>
        <begin position="12"/>
        <end position="38"/>
    </location>
</feature>
<evidence type="ECO:0000256" key="7">
    <source>
        <dbReference type="ARBA" id="ARBA00023136"/>
    </source>
</evidence>
<evidence type="ECO:0000256" key="4">
    <source>
        <dbReference type="ARBA" id="ARBA00022475"/>
    </source>
</evidence>